<reference evidence="1 2" key="1">
    <citation type="submission" date="2023-01" db="EMBL/GenBank/DDBJ databases">
        <authorList>
            <person name="Whitehead M."/>
        </authorList>
    </citation>
    <scope>NUCLEOTIDE SEQUENCE [LARGE SCALE GENOMIC DNA]</scope>
</reference>
<comment type="caution">
    <text evidence="1">The sequence shown here is derived from an EMBL/GenBank/DDBJ whole genome shotgun (WGS) entry which is preliminary data.</text>
</comment>
<sequence length="119" mass="13399">MNLDLARVLFVEQAIFEFQIRDSEVQGINQFLRVTAANIHNIGIFYRQVQDCGSGGIRGTSGHSTSRVGGRVGRLTTISRLVSRCCFRSLVVILCFKCPIRRVTHVRNCSNDRCPRLSK</sequence>
<organism evidence="1 2">
    <name type="scientific">Macrosiphum euphorbiae</name>
    <name type="common">potato aphid</name>
    <dbReference type="NCBI Taxonomy" id="13131"/>
    <lineage>
        <taxon>Eukaryota</taxon>
        <taxon>Metazoa</taxon>
        <taxon>Ecdysozoa</taxon>
        <taxon>Arthropoda</taxon>
        <taxon>Hexapoda</taxon>
        <taxon>Insecta</taxon>
        <taxon>Pterygota</taxon>
        <taxon>Neoptera</taxon>
        <taxon>Paraneoptera</taxon>
        <taxon>Hemiptera</taxon>
        <taxon>Sternorrhyncha</taxon>
        <taxon>Aphidomorpha</taxon>
        <taxon>Aphidoidea</taxon>
        <taxon>Aphididae</taxon>
        <taxon>Macrosiphini</taxon>
        <taxon>Macrosiphum</taxon>
    </lineage>
</organism>
<dbReference type="Proteomes" id="UP001160148">
    <property type="component" value="Unassembled WGS sequence"/>
</dbReference>
<evidence type="ECO:0000313" key="2">
    <source>
        <dbReference type="Proteomes" id="UP001160148"/>
    </source>
</evidence>
<accession>A0AAV0WJ06</accession>
<protein>
    <submittedName>
        <fullName evidence="1">Uncharacterized protein</fullName>
    </submittedName>
</protein>
<dbReference type="EMBL" id="CARXXK010000002">
    <property type="protein sequence ID" value="CAI6355763.1"/>
    <property type="molecule type" value="Genomic_DNA"/>
</dbReference>
<name>A0AAV0WJ06_9HEMI</name>
<evidence type="ECO:0000313" key="1">
    <source>
        <dbReference type="EMBL" id="CAI6355763.1"/>
    </source>
</evidence>
<gene>
    <name evidence="1" type="ORF">MEUPH1_LOCUS11579</name>
</gene>
<keyword evidence="2" id="KW-1185">Reference proteome</keyword>
<dbReference type="AlphaFoldDB" id="A0AAV0WJ06"/>
<proteinExistence type="predicted"/>